<dbReference type="GO" id="GO:0003824">
    <property type="term" value="F:catalytic activity"/>
    <property type="evidence" value="ECO:0007669"/>
    <property type="project" value="InterPro"/>
</dbReference>
<dbReference type="PANTHER" id="PTHR45527:SF1">
    <property type="entry name" value="FATTY ACID SYNTHASE"/>
    <property type="match status" value="1"/>
</dbReference>
<dbReference type="SUPFAM" id="SSF52777">
    <property type="entry name" value="CoA-dependent acyltransferases"/>
    <property type="match status" value="2"/>
</dbReference>
<feature type="domain" description="Carrier" evidence="4">
    <location>
        <begin position="1545"/>
        <end position="1619"/>
    </location>
</feature>
<accession>A0A4R7T7X6</accession>
<organism evidence="5 6">
    <name type="scientific">Kribbella voronezhensis</name>
    <dbReference type="NCBI Taxonomy" id="2512212"/>
    <lineage>
        <taxon>Bacteria</taxon>
        <taxon>Bacillati</taxon>
        <taxon>Actinomycetota</taxon>
        <taxon>Actinomycetes</taxon>
        <taxon>Propionibacteriales</taxon>
        <taxon>Kribbellaceae</taxon>
        <taxon>Kribbella</taxon>
    </lineage>
</organism>
<name>A0A4R7T7X6_9ACTN</name>
<dbReference type="Proteomes" id="UP000295151">
    <property type="component" value="Unassembled WGS sequence"/>
</dbReference>
<dbReference type="FunFam" id="3.30.300.30:FF:000010">
    <property type="entry name" value="Enterobactin synthetase component F"/>
    <property type="match status" value="1"/>
</dbReference>
<dbReference type="PROSITE" id="PS00455">
    <property type="entry name" value="AMP_BINDING"/>
    <property type="match status" value="2"/>
</dbReference>
<keyword evidence="2" id="KW-0596">Phosphopantetheine</keyword>
<gene>
    <name evidence="5" type="ORF">EV138_1277</name>
</gene>
<dbReference type="FunFam" id="3.40.50.12780:FF:000012">
    <property type="entry name" value="Non-ribosomal peptide synthetase"/>
    <property type="match status" value="1"/>
</dbReference>
<dbReference type="InterPro" id="IPR036736">
    <property type="entry name" value="ACP-like_sf"/>
</dbReference>
<protein>
    <submittedName>
        <fullName evidence="5">Amino acid adenylation domain-containing protein</fullName>
    </submittedName>
</protein>
<comment type="caution">
    <text evidence="5">The sequence shown here is derived from an EMBL/GenBank/DDBJ whole genome shotgun (WGS) entry which is preliminary data.</text>
</comment>
<keyword evidence="3" id="KW-0597">Phosphoprotein</keyword>
<dbReference type="InterPro" id="IPR010071">
    <property type="entry name" value="AA_adenyl_dom"/>
</dbReference>
<evidence type="ECO:0000313" key="5">
    <source>
        <dbReference type="EMBL" id="TDU87749.1"/>
    </source>
</evidence>
<keyword evidence="6" id="KW-1185">Reference proteome</keyword>
<dbReference type="SUPFAM" id="SSF47336">
    <property type="entry name" value="ACP-like"/>
    <property type="match status" value="2"/>
</dbReference>
<dbReference type="Gene3D" id="3.30.559.30">
    <property type="entry name" value="Nonribosomal peptide synthetase, condensation domain"/>
    <property type="match status" value="1"/>
</dbReference>
<evidence type="ECO:0000256" key="3">
    <source>
        <dbReference type="ARBA" id="ARBA00022553"/>
    </source>
</evidence>
<dbReference type="Pfam" id="PF00668">
    <property type="entry name" value="Condensation"/>
    <property type="match status" value="1"/>
</dbReference>
<dbReference type="InterPro" id="IPR045851">
    <property type="entry name" value="AMP-bd_C_sf"/>
</dbReference>
<evidence type="ECO:0000256" key="2">
    <source>
        <dbReference type="ARBA" id="ARBA00022450"/>
    </source>
</evidence>
<dbReference type="InterPro" id="IPR009081">
    <property type="entry name" value="PP-bd_ACP"/>
</dbReference>
<dbReference type="NCBIfam" id="TIGR01733">
    <property type="entry name" value="AA-adenyl-dom"/>
    <property type="match status" value="2"/>
</dbReference>
<dbReference type="GO" id="GO:0043041">
    <property type="term" value="P:amino acid activation for nonribosomal peptide biosynthetic process"/>
    <property type="evidence" value="ECO:0007669"/>
    <property type="project" value="TreeGrafter"/>
</dbReference>
<dbReference type="GO" id="GO:0044550">
    <property type="term" value="P:secondary metabolite biosynthetic process"/>
    <property type="evidence" value="ECO:0007669"/>
    <property type="project" value="UniProtKB-ARBA"/>
</dbReference>
<proteinExistence type="predicted"/>
<dbReference type="Gene3D" id="2.30.38.10">
    <property type="entry name" value="Luciferase, Domain 3"/>
    <property type="match status" value="1"/>
</dbReference>
<dbReference type="CDD" id="cd05930">
    <property type="entry name" value="A_NRPS"/>
    <property type="match status" value="2"/>
</dbReference>
<dbReference type="InterPro" id="IPR020806">
    <property type="entry name" value="PKS_PP-bd"/>
</dbReference>
<dbReference type="GO" id="GO:0005737">
    <property type="term" value="C:cytoplasm"/>
    <property type="evidence" value="ECO:0007669"/>
    <property type="project" value="TreeGrafter"/>
</dbReference>
<comment type="cofactor">
    <cofactor evidence="1">
        <name>pantetheine 4'-phosphate</name>
        <dbReference type="ChEBI" id="CHEBI:47942"/>
    </cofactor>
</comment>
<dbReference type="InterPro" id="IPR000873">
    <property type="entry name" value="AMP-dep_synth/lig_dom"/>
</dbReference>
<dbReference type="CDD" id="cd19531">
    <property type="entry name" value="LCL_NRPS-like"/>
    <property type="match status" value="1"/>
</dbReference>
<dbReference type="GO" id="GO:0008610">
    <property type="term" value="P:lipid biosynthetic process"/>
    <property type="evidence" value="ECO:0007669"/>
    <property type="project" value="UniProtKB-ARBA"/>
</dbReference>
<dbReference type="FunFam" id="3.40.50.980:FF:000001">
    <property type="entry name" value="Non-ribosomal peptide synthetase"/>
    <property type="match status" value="2"/>
</dbReference>
<dbReference type="PANTHER" id="PTHR45527">
    <property type="entry name" value="NONRIBOSOMAL PEPTIDE SYNTHETASE"/>
    <property type="match status" value="1"/>
</dbReference>
<dbReference type="Gene3D" id="3.30.559.10">
    <property type="entry name" value="Chloramphenicol acetyltransferase-like domain"/>
    <property type="match status" value="1"/>
</dbReference>
<dbReference type="Gene3D" id="3.30.300.30">
    <property type="match status" value="2"/>
</dbReference>
<sequence>MSVQTTENPLIAAFTGIPALVAQQAASSPAATAVVEGERELSYAELDQRAGRLAHLLLEEGAGPEAVVGIALERGIDLVVALLAVWRTGAGFVTIDPAYPAARMRWLLNDTGAEVVLAEHHLTEAIESTGARVILPSRLVTAIAVRPIEPARTLDPDGLAYVMYTSGSTGQPKGVAVTHAGIGNRVRWAVDAQSLTSTDRILQKTRITFDAMVWEFFGPLVSGGTVVLAPAGSESDPKALLEAVTRERITVLQVVPSVLRLLVDEAGWDATGSLRLVSCAGEPLHAELAQRLLKCTDVELWNTYGPTECSIDVTAFRFDPEQKTGPVPIGRPIKGMRVLVLDPVSGSPAAVGAVGELYAGGVGVARGYLNRPDLTADRFVPDPYGKDGWRLYRTGDLVRWREDGNLEYVGRTDDQVKINGVRLEPGEIEAALTAHHNVAGAVVTAKAKADGSTQLIGYVKAVNTDGLRNHLLDRLPETHVPSVFVAVDEFPLTPNGKVDKNALPDPFSRAGREYVAPRTTAEQLVADVWRQLLGVEQISVHDSFFELGGTSLTLTRLANQLRSTAGGEIQLRGLLRATTVEAQAKLISAVMDDGSRLTAVPRTGALPLSASQRRLWFMEQLETGSSEWVAPTFLRVPADTPFVAVQKAVDALVARHETLRTRYQVVDGEPTQVIEAPAPVDLRVLDIESDELAAVLTEEFSTGFDLVNGPVLRALLTRSPREHLLTLAIHHIATDGWSASVLARDFAALLEGKTLEPLEFQYADYAAWQHRTLTEEVVAQELDHWRATLDGVVPLDLPTDHSRPLTRDPHGAMVTFTIPAELATALDALGRKHGCTPFSTLLTAYATVLARFSGTWDVTVGAPVAGRDLGQLESLVGFFLNTVVLRCKLAADLTFDASLELVRAACEDAFAHAGLPFDRLVDELAPDRDLSRTPLYQAAFDFHGEGFSGAEGDEADLATVEASLQVAKTDLTLNMRKLADGSLLGAMEYATALFDRRTIERITEAFVQLLESFAAAPTTALGAVDLLSAADRHQLIVGWNETAVEVPALTTAQRFEAQAAQTPDAIAVTSETGGKSYKCLDRNANRVAHHLAARGVEPGDVVAVLLDRGPLLLASMLGAWKAGAAYLPIDPSTPADRIAYLQEDAAVHTTITQARYVDVAGSNVVLVDQDADLIAARSSEPLEIEADLDSAAYVIYTSGSTGKPKGVEVPHRGLVNHLDWAARELAGAGTGGAPVFSSVAFDLGVPNLWAPLLAGQTVHMMPADLDLGDLGKAMTEHAPYSFVKLTPSHLEILSAQLTAEQAQGLAEVLVVAGEPFTRRALEAWRALAPDVRVINEYGPTEASVGTSIYPVPADDKSDVLPIGLPLPNMAMYVLDSDQQPVPVGVVGELYVGGVGVATGYVNRPELTAERFLESPYGRLYRTGDLVRRRPDGNVEFLGRTDHQVKIRGYRIEPEEIQIVLAAHAEVTDVLVIAREDKPGDLRLVAYYVGTAAEDDLAAHAARSLPDYLVPTAFVALDKLPLNANGKVDRAALPIPEDTATGELELPGTVVEERIAEIWAELLDREVGIRENFFRSGGNSILAIRLIAKLQNAFEIDLPVRAVFEGPTVAELATAVEDRIRAEIEALSDTEVLASTSEEN</sequence>
<feature type="domain" description="Carrier" evidence="4">
    <location>
        <begin position="516"/>
        <end position="591"/>
    </location>
</feature>
<dbReference type="Gene3D" id="3.40.50.980">
    <property type="match status" value="2"/>
</dbReference>
<dbReference type="Pfam" id="PF00550">
    <property type="entry name" value="PP-binding"/>
    <property type="match status" value="2"/>
</dbReference>
<dbReference type="NCBIfam" id="NF003417">
    <property type="entry name" value="PRK04813.1"/>
    <property type="match status" value="2"/>
</dbReference>
<dbReference type="PROSITE" id="PS00012">
    <property type="entry name" value="PHOSPHOPANTETHEINE"/>
    <property type="match status" value="1"/>
</dbReference>
<dbReference type="GO" id="GO:0031177">
    <property type="term" value="F:phosphopantetheine binding"/>
    <property type="evidence" value="ECO:0007669"/>
    <property type="project" value="InterPro"/>
</dbReference>
<evidence type="ECO:0000256" key="1">
    <source>
        <dbReference type="ARBA" id="ARBA00001957"/>
    </source>
</evidence>
<evidence type="ECO:0000259" key="4">
    <source>
        <dbReference type="PROSITE" id="PS50075"/>
    </source>
</evidence>
<dbReference type="SMART" id="SM00823">
    <property type="entry name" value="PKS_PP"/>
    <property type="match status" value="2"/>
</dbReference>
<dbReference type="Gene3D" id="1.10.1200.10">
    <property type="entry name" value="ACP-like"/>
    <property type="match status" value="2"/>
</dbReference>
<dbReference type="SUPFAM" id="SSF56801">
    <property type="entry name" value="Acetyl-CoA synthetase-like"/>
    <property type="match status" value="2"/>
</dbReference>
<dbReference type="PROSITE" id="PS50075">
    <property type="entry name" value="CARRIER"/>
    <property type="match status" value="2"/>
</dbReference>
<dbReference type="InterPro" id="IPR025110">
    <property type="entry name" value="AMP-bd_C"/>
</dbReference>
<dbReference type="InterPro" id="IPR001242">
    <property type="entry name" value="Condensation_dom"/>
</dbReference>
<dbReference type="Gene3D" id="3.40.50.12780">
    <property type="entry name" value="N-terminal domain of ligase-like"/>
    <property type="match status" value="1"/>
</dbReference>
<dbReference type="InterPro" id="IPR020845">
    <property type="entry name" value="AMP-binding_CS"/>
</dbReference>
<dbReference type="EMBL" id="SOCE01000001">
    <property type="protein sequence ID" value="TDU87749.1"/>
    <property type="molecule type" value="Genomic_DNA"/>
</dbReference>
<dbReference type="InterPro" id="IPR006162">
    <property type="entry name" value="Ppantetheine_attach_site"/>
</dbReference>
<dbReference type="Pfam" id="PF13193">
    <property type="entry name" value="AMP-binding_C"/>
    <property type="match status" value="2"/>
</dbReference>
<dbReference type="RefSeq" id="WP_238157982.1">
    <property type="nucleotide sequence ID" value="NZ_SOCE01000001.1"/>
</dbReference>
<dbReference type="Pfam" id="PF00501">
    <property type="entry name" value="AMP-binding"/>
    <property type="match status" value="2"/>
</dbReference>
<reference evidence="5 6" key="1">
    <citation type="submission" date="2019-03" db="EMBL/GenBank/DDBJ databases">
        <title>Genomic Encyclopedia of Type Strains, Phase III (KMG-III): the genomes of soil and plant-associated and newly described type strains.</title>
        <authorList>
            <person name="Whitman W."/>
        </authorList>
    </citation>
    <scope>NUCLEOTIDE SEQUENCE [LARGE SCALE GENOMIC DNA]</scope>
    <source>
        <strain evidence="5 6">VKM Ac-2575</strain>
    </source>
</reference>
<dbReference type="FunFam" id="2.30.38.10:FF:000001">
    <property type="entry name" value="Non-ribosomal peptide synthetase PvdI"/>
    <property type="match status" value="2"/>
</dbReference>
<dbReference type="InterPro" id="IPR042099">
    <property type="entry name" value="ANL_N_sf"/>
</dbReference>
<dbReference type="InterPro" id="IPR023213">
    <property type="entry name" value="CAT-like_dom_sf"/>
</dbReference>
<evidence type="ECO:0000313" key="6">
    <source>
        <dbReference type="Proteomes" id="UP000295151"/>
    </source>
</evidence>